<dbReference type="Pfam" id="PF13403">
    <property type="entry name" value="Hint_2"/>
    <property type="match status" value="1"/>
</dbReference>
<reference evidence="2 3" key="1">
    <citation type="submission" date="2019-06" db="EMBL/GenBank/DDBJ databases">
        <title>Paenimaribius caenipelagi gen. nov., sp. nov., isolated from a tidal flat.</title>
        <authorList>
            <person name="Yoon J.-H."/>
        </authorList>
    </citation>
    <scope>NUCLEOTIDE SEQUENCE [LARGE SCALE GENOMIC DNA]</scope>
    <source>
        <strain evidence="2 3">JBTF-M29</strain>
    </source>
</reference>
<dbReference type="Proteomes" id="UP000318590">
    <property type="component" value="Unassembled WGS sequence"/>
</dbReference>
<dbReference type="AlphaFoldDB" id="A0A547PNJ8"/>
<protein>
    <recommendedName>
        <fullName evidence="1">Hedgehog/Intein (Hint) domain-containing protein</fullName>
    </recommendedName>
</protein>
<organism evidence="2 3">
    <name type="scientific">Palleronia caenipelagi</name>
    <dbReference type="NCBI Taxonomy" id="2489174"/>
    <lineage>
        <taxon>Bacteria</taxon>
        <taxon>Pseudomonadati</taxon>
        <taxon>Pseudomonadota</taxon>
        <taxon>Alphaproteobacteria</taxon>
        <taxon>Rhodobacterales</taxon>
        <taxon>Roseobacteraceae</taxon>
        <taxon>Palleronia</taxon>
    </lineage>
</organism>
<feature type="domain" description="Hedgehog/Intein (Hint)" evidence="1">
    <location>
        <begin position="14"/>
        <end position="78"/>
    </location>
</feature>
<evidence type="ECO:0000259" key="1">
    <source>
        <dbReference type="Pfam" id="PF13403"/>
    </source>
</evidence>
<dbReference type="OrthoDB" id="6305173at2"/>
<proteinExistence type="predicted"/>
<accession>A0A547PNJ8</accession>
<dbReference type="InterPro" id="IPR036844">
    <property type="entry name" value="Hint_dom_sf"/>
</dbReference>
<sequence>MSRFRWVSTIAPRFCSGTQILTPAGPRFIEELAVGNLVRTADGEALPLLRVRATRLSPRHLYICPHRCSVRIWTGAFVARYL</sequence>
<comment type="caution">
    <text evidence="2">The sequence shown here is derived from an EMBL/GenBank/DDBJ whole genome shotgun (WGS) entry which is preliminary data.</text>
</comment>
<dbReference type="InterPro" id="IPR028992">
    <property type="entry name" value="Hedgehog/Intein_dom"/>
</dbReference>
<dbReference type="EMBL" id="VFSV01000035">
    <property type="protein sequence ID" value="TRD15727.1"/>
    <property type="molecule type" value="Genomic_DNA"/>
</dbReference>
<evidence type="ECO:0000313" key="3">
    <source>
        <dbReference type="Proteomes" id="UP000318590"/>
    </source>
</evidence>
<name>A0A547PNJ8_9RHOB</name>
<dbReference type="SUPFAM" id="SSF51294">
    <property type="entry name" value="Hedgehog/intein (Hint) domain"/>
    <property type="match status" value="1"/>
</dbReference>
<evidence type="ECO:0000313" key="2">
    <source>
        <dbReference type="EMBL" id="TRD15727.1"/>
    </source>
</evidence>
<keyword evidence="3" id="KW-1185">Reference proteome</keyword>
<gene>
    <name evidence="2" type="ORF">FEV53_15190</name>
</gene>